<dbReference type="EMBL" id="BNAB01000015">
    <property type="protein sequence ID" value="GHE04181.1"/>
    <property type="molecule type" value="Genomic_DNA"/>
</dbReference>
<organism evidence="2 3">
    <name type="scientific">Allgaiera indica</name>
    <dbReference type="NCBI Taxonomy" id="765699"/>
    <lineage>
        <taxon>Bacteria</taxon>
        <taxon>Pseudomonadati</taxon>
        <taxon>Pseudomonadota</taxon>
        <taxon>Alphaproteobacteria</taxon>
        <taxon>Rhodobacterales</taxon>
        <taxon>Paracoccaceae</taxon>
        <taxon>Allgaiera</taxon>
    </lineage>
</organism>
<name>A0AAN4UTN2_9RHOB</name>
<accession>A0AAN4UTN2</accession>
<feature type="domain" description="DUF4365" evidence="1">
    <location>
        <begin position="15"/>
        <end position="148"/>
    </location>
</feature>
<reference evidence="2" key="1">
    <citation type="journal article" date="2014" name="Int. J. Syst. Evol. Microbiol.">
        <title>Complete genome sequence of Corynebacterium casei LMG S-19264T (=DSM 44701T), isolated from a smear-ripened cheese.</title>
        <authorList>
            <consortium name="US DOE Joint Genome Institute (JGI-PGF)"/>
            <person name="Walter F."/>
            <person name="Albersmeier A."/>
            <person name="Kalinowski J."/>
            <person name="Ruckert C."/>
        </authorList>
    </citation>
    <scope>NUCLEOTIDE SEQUENCE</scope>
    <source>
        <strain evidence="2">CGMCC 1.10859</strain>
    </source>
</reference>
<evidence type="ECO:0000259" key="1">
    <source>
        <dbReference type="Pfam" id="PF14280"/>
    </source>
</evidence>
<proteinExistence type="predicted"/>
<protein>
    <recommendedName>
        <fullName evidence="1">DUF4365 domain-containing protein</fullName>
    </recommendedName>
</protein>
<dbReference type="Proteomes" id="UP000634647">
    <property type="component" value="Unassembled WGS sequence"/>
</dbReference>
<dbReference type="InterPro" id="IPR025375">
    <property type="entry name" value="DUF4365"/>
</dbReference>
<sequence length="440" mass="51130">MSGKKISKSDIIGERGIAHVRKVVASMGYLFYETGGVEAGVDGFIEIRDPETDRVSNQTLQFQSKATTRRLPGDSEAKFHFPCSDKDIEYWLSGTMPTILIVTDLEHDIAYWKDLRAWFNVPANRASKRVTFEKVEDVFDASAALAIRTVSENGRAGSYYPPPRKQELLTPNLLRVSRLPETIFWAPTEMKTAKQLWYLVRQHDKYPDREVILRENALLSLRDLDTHPWREVCDPGAKEEFDAAEWAFSEDPDRERIFVNLLNLALQQMLSRDLRYDPKHRTLYFKPRSGPKKRRFEYRANLRDSGRDVALPYFKKKDKSQIAYWRHSAFSWQFLRIGREWFIQITPTYHYTRDGVQRDKFEADHLAGIKRQERNDAVRGQFIMWRELLISKSQDDLFGSAYPHLAFAPIDRLEADFGIDDKFWKASEGKASATDPGLFG</sequence>
<dbReference type="RefSeq" id="WP_035838021.1">
    <property type="nucleotide sequence ID" value="NZ_BNAB01000015.1"/>
</dbReference>
<gene>
    <name evidence="2" type="ORF">GCM10008024_30340</name>
</gene>
<evidence type="ECO:0000313" key="2">
    <source>
        <dbReference type="EMBL" id="GHE04181.1"/>
    </source>
</evidence>
<evidence type="ECO:0000313" key="3">
    <source>
        <dbReference type="Proteomes" id="UP000634647"/>
    </source>
</evidence>
<reference evidence="2" key="2">
    <citation type="submission" date="2023-06" db="EMBL/GenBank/DDBJ databases">
        <authorList>
            <person name="Sun Q."/>
            <person name="Zhou Y."/>
        </authorList>
    </citation>
    <scope>NUCLEOTIDE SEQUENCE</scope>
    <source>
        <strain evidence="2">CGMCC 1.10859</strain>
    </source>
</reference>
<dbReference type="Pfam" id="PF14280">
    <property type="entry name" value="DUF4365"/>
    <property type="match status" value="1"/>
</dbReference>
<comment type="caution">
    <text evidence="2">The sequence shown here is derived from an EMBL/GenBank/DDBJ whole genome shotgun (WGS) entry which is preliminary data.</text>
</comment>
<dbReference type="AlphaFoldDB" id="A0AAN4UTN2"/>